<accession>A0A3G5ABP4</accession>
<dbReference type="EMBL" id="MK072414">
    <property type="protein sequence ID" value="AYV84635.1"/>
    <property type="molecule type" value="Genomic_DNA"/>
</dbReference>
<proteinExistence type="predicted"/>
<reference evidence="1" key="1">
    <citation type="submission" date="2018-10" db="EMBL/GenBank/DDBJ databases">
        <title>Hidden diversity of soil giant viruses.</title>
        <authorList>
            <person name="Schulz F."/>
            <person name="Alteio L."/>
            <person name="Goudeau D."/>
            <person name="Ryan E.M."/>
            <person name="Malmstrom R.R."/>
            <person name="Blanchard J."/>
            <person name="Woyke T."/>
        </authorList>
    </citation>
    <scope>NUCLEOTIDE SEQUENCE</scope>
    <source>
        <strain evidence="1">HYV1</strain>
    </source>
</reference>
<organism evidence="1">
    <name type="scientific">Hyperionvirus sp</name>
    <dbReference type="NCBI Taxonomy" id="2487770"/>
    <lineage>
        <taxon>Viruses</taxon>
        <taxon>Varidnaviria</taxon>
        <taxon>Bamfordvirae</taxon>
        <taxon>Nucleocytoviricota</taxon>
        <taxon>Megaviricetes</taxon>
        <taxon>Imitervirales</taxon>
        <taxon>Mimiviridae</taxon>
        <taxon>Klosneuvirinae</taxon>
    </lineage>
</organism>
<gene>
    <name evidence="1" type="ORF">Hyperionvirus32_2</name>
</gene>
<protein>
    <submittedName>
        <fullName evidence="1">Uncharacterized protein</fullName>
    </submittedName>
</protein>
<name>A0A3G5ABP4_9VIRU</name>
<evidence type="ECO:0000313" key="1">
    <source>
        <dbReference type="EMBL" id="AYV84635.1"/>
    </source>
</evidence>
<sequence length="32" mass="3762">MKGVGQFMQDPFGFMHCLQPYDLNAFREIVIE</sequence>